<evidence type="ECO:0000313" key="3">
    <source>
        <dbReference type="Proteomes" id="UP000050761"/>
    </source>
</evidence>
<dbReference type="PRINTS" id="PR00081">
    <property type="entry name" value="GDHRDH"/>
</dbReference>
<accession>A0A183G0J0</accession>
<dbReference type="OrthoDB" id="47007at2759"/>
<dbReference type="InterPro" id="IPR002347">
    <property type="entry name" value="SDR_fam"/>
</dbReference>
<name>A0A183G0J0_HELPZ</name>
<reference evidence="2 3" key="1">
    <citation type="submission" date="2018-11" db="EMBL/GenBank/DDBJ databases">
        <authorList>
            <consortium name="Pathogen Informatics"/>
        </authorList>
    </citation>
    <scope>NUCLEOTIDE SEQUENCE [LARGE SCALE GENOMIC DNA]</scope>
</reference>
<evidence type="ECO:0000313" key="2">
    <source>
        <dbReference type="EMBL" id="VDP00240.1"/>
    </source>
</evidence>
<keyword evidence="1" id="KW-0560">Oxidoreductase</keyword>
<dbReference type="AlphaFoldDB" id="A0A183G0J0"/>
<dbReference type="SUPFAM" id="SSF51735">
    <property type="entry name" value="NAD(P)-binding Rossmann-fold domains"/>
    <property type="match status" value="1"/>
</dbReference>
<protein>
    <submittedName>
        <fullName evidence="4">Dehydrogenase/reductase SDR family member 7</fullName>
    </submittedName>
</protein>
<gene>
    <name evidence="2" type="ORF">HPBE_LOCUS14616</name>
</gene>
<dbReference type="GO" id="GO:0016491">
    <property type="term" value="F:oxidoreductase activity"/>
    <property type="evidence" value="ECO:0007669"/>
    <property type="project" value="UniProtKB-KW"/>
</dbReference>
<dbReference type="PANTHER" id="PTHR44269:SF1">
    <property type="entry name" value="DEHYDROGENASE_REDUCTASE SDR FAMILY MEMBER 7"/>
    <property type="match status" value="1"/>
</dbReference>
<keyword evidence="3" id="KW-1185">Reference proteome</keyword>
<dbReference type="EMBL" id="UZAH01028453">
    <property type="protein sequence ID" value="VDP00240.1"/>
    <property type="molecule type" value="Genomic_DNA"/>
</dbReference>
<dbReference type="Proteomes" id="UP000050761">
    <property type="component" value="Unassembled WGS sequence"/>
</dbReference>
<evidence type="ECO:0000256" key="1">
    <source>
        <dbReference type="ARBA" id="ARBA00023002"/>
    </source>
</evidence>
<dbReference type="WBParaSite" id="HPBE_0001461501-mRNA-1">
    <property type="protein sequence ID" value="HPBE_0001461501-mRNA-1"/>
    <property type="gene ID" value="HPBE_0001461501"/>
</dbReference>
<dbReference type="Gene3D" id="3.40.50.720">
    <property type="entry name" value="NAD(P)-binding Rossmann-like Domain"/>
    <property type="match status" value="1"/>
</dbReference>
<reference evidence="4" key="2">
    <citation type="submission" date="2019-09" db="UniProtKB">
        <authorList>
            <consortium name="WormBaseParasite"/>
        </authorList>
    </citation>
    <scope>IDENTIFICATION</scope>
</reference>
<evidence type="ECO:0000313" key="4">
    <source>
        <dbReference type="WBParaSite" id="HPBE_0001461501-mRNA-1"/>
    </source>
</evidence>
<accession>A0A3P8AAC7</accession>
<organism evidence="3 4">
    <name type="scientific">Heligmosomoides polygyrus</name>
    <name type="common">Parasitic roundworm</name>
    <dbReference type="NCBI Taxonomy" id="6339"/>
    <lineage>
        <taxon>Eukaryota</taxon>
        <taxon>Metazoa</taxon>
        <taxon>Ecdysozoa</taxon>
        <taxon>Nematoda</taxon>
        <taxon>Chromadorea</taxon>
        <taxon>Rhabditida</taxon>
        <taxon>Rhabditina</taxon>
        <taxon>Rhabditomorpha</taxon>
        <taxon>Strongyloidea</taxon>
        <taxon>Heligmosomidae</taxon>
        <taxon>Heligmosomoides</taxon>
    </lineage>
</organism>
<dbReference type="InterPro" id="IPR020904">
    <property type="entry name" value="Sc_DH/Rdtase_CS"/>
</dbReference>
<dbReference type="InterPro" id="IPR053011">
    <property type="entry name" value="SDR_family_member_7"/>
</dbReference>
<dbReference type="PANTHER" id="PTHR44269">
    <property type="entry name" value="DEHYDROGENASE/REDUCTASE SDR FAMILY MEMBER 7-RELATED"/>
    <property type="match status" value="1"/>
</dbReference>
<proteinExistence type="predicted"/>
<sequence length="312" mass="33875">VSRSSSIGSKVAVLERYFRGKTIWVVGCSSGIGAELVLSLAQLECNIILSARRKEKLDELKAKCDEKSSTRSSVVFPLDVTNFPQVKECCGRVRTFFGKVDVIILCCGQSQRAEWISIDPKVDEACFRVNALGPTMVAREYLKTLEPDEKGNLPPTHFVVVSSVAGVIGAILSPSYSAAKHALMGYFRVLALEYSSKGVCVSLVCPSLTFSPNNVLNAFSGDASKTNGEVLTEATAAHMTAGRCAQLILLAASNQIAECWLSQTAPILMLCYFSILMPGITNRYELHRDDLCTAFSPQIGHLQLSLTPLKSR</sequence>
<dbReference type="Pfam" id="PF00106">
    <property type="entry name" value="adh_short"/>
    <property type="match status" value="1"/>
</dbReference>
<dbReference type="PROSITE" id="PS00061">
    <property type="entry name" value="ADH_SHORT"/>
    <property type="match status" value="1"/>
</dbReference>
<dbReference type="InterPro" id="IPR036291">
    <property type="entry name" value="NAD(P)-bd_dom_sf"/>
</dbReference>